<reference evidence="5" key="1">
    <citation type="submission" date="2023-03" db="EMBL/GenBank/DDBJ databases">
        <title>Edaphobacter sp.</title>
        <authorList>
            <person name="Huber K.J."/>
            <person name="Papendorf J."/>
            <person name="Pilke C."/>
            <person name="Bunk B."/>
            <person name="Sproeer C."/>
            <person name="Pester M."/>
        </authorList>
    </citation>
    <scope>NUCLEOTIDE SEQUENCE</scope>
    <source>
        <strain evidence="5">DSM 110680</strain>
    </source>
</reference>
<feature type="active site" description="Nucleophile" evidence="2">
    <location>
        <position position="172"/>
    </location>
</feature>
<dbReference type="PANTHER" id="PTHR32268:SF11">
    <property type="entry name" value="HOMOSERINE O-ACETYLTRANSFERASE"/>
    <property type="match status" value="1"/>
</dbReference>
<dbReference type="EMBL" id="CP121196">
    <property type="protein sequence ID" value="XBH19690.1"/>
    <property type="molecule type" value="Genomic_DNA"/>
</dbReference>
<keyword evidence="5" id="KW-0378">Hydrolase</keyword>
<feature type="active site" evidence="2">
    <location>
        <position position="346"/>
    </location>
</feature>
<evidence type="ECO:0000256" key="2">
    <source>
        <dbReference type="PIRSR" id="PIRSR000443-1"/>
    </source>
</evidence>
<name>A0AAU7DPX2_9BACT</name>
<gene>
    <name evidence="5" type="ORF">P8935_10315</name>
</gene>
<dbReference type="InterPro" id="IPR029058">
    <property type="entry name" value="AB_hydrolase_fold"/>
</dbReference>
<feature type="domain" description="AB hydrolase-1" evidence="4">
    <location>
        <begin position="81"/>
        <end position="337"/>
    </location>
</feature>
<keyword evidence="3" id="KW-0732">Signal</keyword>
<dbReference type="SUPFAM" id="SSF53474">
    <property type="entry name" value="alpha/beta-Hydrolases"/>
    <property type="match status" value="1"/>
</dbReference>
<dbReference type="GO" id="GO:0009092">
    <property type="term" value="P:homoserine metabolic process"/>
    <property type="evidence" value="ECO:0007669"/>
    <property type="project" value="TreeGrafter"/>
</dbReference>
<protein>
    <submittedName>
        <fullName evidence="5">Alpha/beta fold hydrolase</fullName>
    </submittedName>
</protein>
<dbReference type="Gene3D" id="3.40.50.1820">
    <property type="entry name" value="alpha/beta hydrolase"/>
    <property type="match status" value="1"/>
</dbReference>
<dbReference type="NCBIfam" id="NF005071">
    <property type="entry name" value="PRK06489.1"/>
    <property type="match status" value="1"/>
</dbReference>
<dbReference type="PANTHER" id="PTHR32268">
    <property type="entry name" value="HOMOSERINE O-ACETYLTRANSFERASE"/>
    <property type="match status" value="1"/>
</dbReference>
<evidence type="ECO:0000256" key="3">
    <source>
        <dbReference type="SAM" id="SignalP"/>
    </source>
</evidence>
<dbReference type="RefSeq" id="WP_348264909.1">
    <property type="nucleotide sequence ID" value="NZ_CP121196.1"/>
</dbReference>
<dbReference type="InterPro" id="IPR000073">
    <property type="entry name" value="AB_hydrolase_1"/>
</dbReference>
<accession>A0AAU7DPX2</accession>
<dbReference type="GO" id="GO:0004414">
    <property type="term" value="F:homoserine O-acetyltransferase activity"/>
    <property type="evidence" value="ECO:0007669"/>
    <property type="project" value="TreeGrafter"/>
</dbReference>
<feature type="chain" id="PRO_5043918860" evidence="3">
    <location>
        <begin position="25"/>
        <end position="370"/>
    </location>
</feature>
<evidence type="ECO:0000313" key="5">
    <source>
        <dbReference type="EMBL" id="XBH19690.1"/>
    </source>
</evidence>
<proteinExistence type="predicted"/>
<dbReference type="Pfam" id="PF00561">
    <property type="entry name" value="Abhydrolase_1"/>
    <property type="match status" value="1"/>
</dbReference>
<evidence type="ECO:0000256" key="1">
    <source>
        <dbReference type="ARBA" id="ARBA00022679"/>
    </source>
</evidence>
<keyword evidence="1" id="KW-0808">Transferase</keyword>
<feature type="active site" evidence="2">
    <location>
        <position position="312"/>
    </location>
</feature>
<dbReference type="PIRSF" id="PIRSF000443">
    <property type="entry name" value="Homoser_Ac_trans"/>
    <property type="match status" value="1"/>
</dbReference>
<dbReference type="GO" id="GO:0009086">
    <property type="term" value="P:methionine biosynthetic process"/>
    <property type="evidence" value="ECO:0007669"/>
    <property type="project" value="TreeGrafter"/>
</dbReference>
<organism evidence="5">
    <name type="scientific">Telmatobacter sp. DSM 110680</name>
    <dbReference type="NCBI Taxonomy" id="3036704"/>
    <lineage>
        <taxon>Bacteria</taxon>
        <taxon>Pseudomonadati</taxon>
        <taxon>Acidobacteriota</taxon>
        <taxon>Terriglobia</taxon>
        <taxon>Terriglobales</taxon>
        <taxon>Acidobacteriaceae</taxon>
        <taxon>Telmatobacter</taxon>
    </lineage>
</organism>
<dbReference type="GO" id="GO:0016787">
    <property type="term" value="F:hydrolase activity"/>
    <property type="evidence" value="ECO:0007669"/>
    <property type="project" value="UniProtKB-KW"/>
</dbReference>
<sequence>MFMRGAQFFLLGLLCLVTTTYGQPAPTSAATTTPSTKWSTQDGNVSLPNFRFGTGETLPELKLHYLTLGTAHRNAAGHVDNAVLLLHGTGGNAHSLLNPVFSDVLFVPGGILDIQKYFIILPDDIGHGQSSKPSDGMRMHFPAYDYDDMVRSQRMMLDQMKVDHLRLILGTSMGCMQTFVWGETYPGFADALAPFACLPVQIAGRNRMMRYMSIQGIKFDPAWKNGDYTTEPAEGLRLANTLILVMGSAPLVMQKQAPTREAAEQYVDRYWARPAPDANDMIYYLNASWNYDPSPRLESITDPVLWINSADDYINPPELGIAEKMVKRMPHARFILIPISDATRGHGTHTAAAVWKDYLAEFMRQTEPKP</sequence>
<dbReference type="AlphaFoldDB" id="A0AAU7DPX2"/>
<feature type="signal peptide" evidence="3">
    <location>
        <begin position="1"/>
        <end position="24"/>
    </location>
</feature>
<evidence type="ECO:0000259" key="4">
    <source>
        <dbReference type="Pfam" id="PF00561"/>
    </source>
</evidence>
<dbReference type="InterPro" id="IPR008220">
    <property type="entry name" value="HAT_MetX-like"/>
</dbReference>